<evidence type="ECO:0000256" key="4">
    <source>
        <dbReference type="ARBA" id="ARBA00022833"/>
    </source>
</evidence>
<dbReference type="PROSITE" id="PS50016">
    <property type="entry name" value="ZF_PHD_2"/>
    <property type="match status" value="1"/>
</dbReference>
<feature type="region of interest" description="Disordered" evidence="7">
    <location>
        <begin position="356"/>
        <end position="380"/>
    </location>
</feature>
<dbReference type="InterPro" id="IPR013083">
    <property type="entry name" value="Znf_RING/FYVE/PHD"/>
</dbReference>
<feature type="region of interest" description="Disordered" evidence="7">
    <location>
        <begin position="1"/>
        <end position="167"/>
    </location>
</feature>
<name>A0AAF0Y9E7_9TREE</name>
<dbReference type="GO" id="GO:0008270">
    <property type="term" value="F:zinc ion binding"/>
    <property type="evidence" value="ECO:0007669"/>
    <property type="project" value="UniProtKB-KW"/>
</dbReference>
<evidence type="ECO:0000256" key="3">
    <source>
        <dbReference type="ARBA" id="ARBA00022771"/>
    </source>
</evidence>
<evidence type="ECO:0000256" key="1">
    <source>
        <dbReference type="ARBA" id="ARBA00004123"/>
    </source>
</evidence>
<keyword evidence="2" id="KW-0479">Metal-binding</keyword>
<dbReference type="InterPro" id="IPR001965">
    <property type="entry name" value="Znf_PHD"/>
</dbReference>
<feature type="compositionally biased region" description="Low complexity" evidence="7">
    <location>
        <begin position="102"/>
        <end position="120"/>
    </location>
</feature>
<evidence type="ECO:0000313" key="10">
    <source>
        <dbReference type="Proteomes" id="UP000827549"/>
    </source>
</evidence>
<feature type="compositionally biased region" description="Basic and acidic residues" evidence="7">
    <location>
        <begin position="367"/>
        <end position="376"/>
    </location>
</feature>
<dbReference type="InterPro" id="IPR037869">
    <property type="entry name" value="Spp1/CFP1"/>
</dbReference>
<evidence type="ECO:0000256" key="2">
    <source>
        <dbReference type="ARBA" id="ARBA00022723"/>
    </source>
</evidence>
<organism evidence="9 10">
    <name type="scientific">Vanrija pseudolonga</name>
    <dbReference type="NCBI Taxonomy" id="143232"/>
    <lineage>
        <taxon>Eukaryota</taxon>
        <taxon>Fungi</taxon>
        <taxon>Dikarya</taxon>
        <taxon>Basidiomycota</taxon>
        <taxon>Agaricomycotina</taxon>
        <taxon>Tremellomycetes</taxon>
        <taxon>Trichosporonales</taxon>
        <taxon>Trichosporonaceae</taxon>
        <taxon>Vanrija</taxon>
    </lineage>
</organism>
<evidence type="ECO:0000256" key="6">
    <source>
        <dbReference type="PROSITE-ProRule" id="PRU00146"/>
    </source>
</evidence>
<protein>
    <submittedName>
        <fullName evidence="9">Set1 complex component spp1</fullName>
    </submittedName>
</protein>
<keyword evidence="10" id="KW-1185">Reference proteome</keyword>
<dbReference type="SMART" id="SM00249">
    <property type="entry name" value="PHD"/>
    <property type="match status" value="1"/>
</dbReference>
<proteinExistence type="predicted"/>
<keyword evidence="4" id="KW-0862">Zinc</keyword>
<dbReference type="SUPFAM" id="SSF57903">
    <property type="entry name" value="FYVE/PHD zinc finger"/>
    <property type="match status" value="1"/>
</dbReference>
<keyword evidence="3 6" id="KW-0863">Zinc-finger</keyword>
<dbReference type="AlphaFoldDB" id="A0AAF0Y9E7"/>
<evidence type="ECO:0000259" key="8">
    <source>
        <dbReference type="PROSITE" id="PS50016"/>
    </source>
</evidence>
<dbReference type="Pfam" id="PF00628">
    <property type="entry name" value="PHD"/>
    <property type="match status" value="1"/>
</dbReference>
<feature type="compositionally biased region" description="Basic and acidic residues" evidence="7">
    <location>
        <begin position="124"/>
        <end position="136"/>
    </location>
</feature>
<dbReference type="GO" id="GO:0048188">
    <property type="term" value="C:Set1C/COMPASS complex"/>
    <property type="evidence" value="ECO:0007669"/>
    <property type="project" value="InterPro"/>
</dbReference>
<keyword evidence="5" id="KW-0539">Nucleus</keyword>
<feature type="domain" description="PHD-type" evidence="8">
    <location>
        <begin position="172"/>
        <end position="225"/>
    </location>
</feature>
<feature type="compositionally biased region" description="Basic and acidic residues" evidence="7">
    <location>
        <begin position="488"/>
        <end position="500"/>
    </location>
</feature>
<evidence type="ECO:0000256" key="7">
    <source>
        <dbReference type="SAM" id="MobiDB-lite"/>
    </source>
</evidence>
<evidence type="ECO:0000313" key="9">
    <source>
        <dbReference type="EMBL" id="WOO82608.1"/>
    </source>
</evidence>
<dbReference type="InterPro" id="IPR019787">
    <property type="entry name" value="Znf_PHD-finger"/>
</dbReference>
<dbReference type="InterPro" id="IPR011011">
    <property type="entry name" value="Znf_FYVE_PHD"/>
</dbReference>
<dbReference type="EMBL" id="CP086717">
    <property type="protein sequence ID" value="WOO82608.1"/>
    <property type="molecule type" value="Genomic_DNA"/>
</dbReference>
<feature type="region of interest" description="Disordered" evidence="7">
    <location>
        <begin position="394"/>
        <end position="437"/>
    </location>
</feature>
<feature type="compositionally biased region" description="Basic and acidic residues" evidence="7">
    <location>
        <begin position="22"/>
        <end position="44"/>
    </location>
</feature>
<sequence>MDPASAPRASSPLASHAPASSPDKHARDAADSVERDAKRAKTAHDTASASPLQLASTKPVSRVGSVDVKLEVETDAGSRGPTPSASRHASPAALEKPKKKPTSSSSKAPLSASSSASAKKPPNKSKEVKKAAVVDKKKAKPKSRTLDELKSERARSTSTQPTTPGLDNESEDVYCICKGAVEEEEGGTMIGCEVCDNWFHPSCTGVAESEVDLLDVFICKDCEAKTSRRTVYKTLCKREGCGRNARSPSKFCSSRCAFQHAQGVLAGVDNKKARGQLQTALAAYPSPTPTVSVEHHGHVAEPAAPPNAEGELLAELRQQGDGVVRALELVAKRQAILEQAVAYYDSLVVTLAPAAPAPTKKSKNKRRDGQKEERPCAFDPRLLWDDEAVTAWSGEEAPVEEVPVDEEPEAGEGGDGGDGEDAPAATPKPPSRAVCKNGRRCDRHQGWQRTTAVALEVEVAQLTRRRDELAAYAEGIEREADVDAAGAKARDEVHRRLVKA</sequence>
<dbReference type="GO" id="GO:0045893">
    <property type="term" value="P:positive regulation of DNA-templated transcription"/>
    <property type="evidence" value="ECO:0007669"/>
    <property type="project" value="TreeGrafter"/>
</dbReference>
<feature type="compositionally biased region" description="Polar residues" evidence="7">
    <location>
        <begin position="156"/>
        <end position="165"/>
    </location>
</feature>
<dbReference type="PANTHER" id="PTHR46174:SF1">
    <property type="entry name" value="CXXC-TYPE ZINC FINGER PROTEIN 1"/>
    <property type="match status" value="1"/>
</dbReference>
<reference evidence="9" key="1">
    <citation type="submission" date="2023-10" db="EMBL/GenBank/DDBJ databases">
        <authorList>
            <person name="Noh H."/>
        </authorList>
    </citation>
    <scope>NUCLEOTIDE SEQUENCE</scope>
    <source>
        <strain evidence="9">DUCC4014</strain>
    </source>
</reference>
<feature type="compositionally biased region" description="Acidic residues" evidence="7">
    <location>
        <begin position="397"/>
        <end position="421"/>
    </location>
</feature>
<dbReference type="Proteomes" id="UP000827549">
    <property type="component" value="Chromosome 4"/>
</dbReference>
<accession>A0AAF0Y9E7</accession>
<dbReference type="PROSITE" id="PS01359">
    <property type="entry name" value="ZF_PHD_1"/>
    <property type="match status" value="1"/>
</dbReference>
<evidence type="ECO:0000256" key="5">
    <source>
        <dbReference type="ARBA" id="ARBA00023242"/>
    </source>
</evidence>
<dbReference type="InterPro" id="IPR019786">
    <property type="entry name" value="Zinc_finger_PHD-type_CS"/>
</dbReference>
<feature type="compositionally biased region" description="Basic and acidic residues" evidence="7">
    <location>
        <begin position="144"/>
        <end position="155"/>
    </location>
</feature>
<dbReference type="RefSeq" id="XP_062628640.1">
    <property type="nucleotide sequence ID" value="XM_062772656.1"/>
</dbReference>
<feature type="compositionally biased region" description="Polar residues" evidence="7">
    <location>
        <begin position="45"/>
        <end position="59"/>
    </location>
</feature>
<dbReference type="PANTHER" id="PTHR46174">
    <property type="entry name" value="CXXC-TYPE ZINC FINGER PROTEIN 1"/>
    <property type="match status" value="1"/>
</dbReference>
<feature type="region of interest" description="Disordered" evidence="7">
    <location>
        <begin position="478"/>
        <end position="500"/>
    </location>
</feature>
<comment type="subcellular location">
    <subcellularLocation>
        <location evidence="1">Nucleus</location>
    </subcellularLocation>
</comment>
<feature type="compositionally biased region" description="Low complexity" evidence="7">
    <location>
        <begin position="1"/>
        <end position="21"/>
    </location>
</feature>
<dbReference type="Gene3D" id="3.30.40.10">
    <property type="entry name" value="Zinc/RING finger domain, C3HC4 (zinc finger)"/>
    <property type="match status" value="1"/>
</dbReference>
<dbReference type="GeneID" id="87809315"/>
<gene>
    <name evidence="9" type="primary">spp1</name>
    <name evidence="9" type="ORF">LOC62_04G006088</name>
</gene>